<dbReference type="SUPFAM" id="SSF56563">
    <property type="entry name" value="Major capsid protein gp5"/>
    <property type="match status" value="1"/>
</dbReference>
<sequence length="297" mass="32147">MAVLSQGKLFDPILLTEVISKVKGHSSLAKLSTQKAIPFTGSKEFTFSMDNEIDIVAENGKKSHGGITLEPVTIVPLKIEYGARVSDEYMFASQERKIEILSDFVDGFAKKAAKGLDLMAFHGVNPRTGEASNIIGTNCFDKKVTQTVQFVELDPDATMGTVVNMIDGADRDVTGAALDPIFTTAMSKLKNSQGGALYPQLAWGGNVDELNGLPVDKNKTVSATMSGTKDVAIVGDFQNMFKWGYAKEAFMKIIEFGDPDNTGVDLAGSNQVYIRAEAYLGWAIFDESSFVRVTKEG</sequence>
<dbReference type="InterPro" id="IPR054612">
    <property type="entry name" value="Phage_capsid-like_C"/>
</dbReference>
<dbReference type="Pfam" id="PF05065">
    <property type="entry name" value="Phage_capsid"/>
    <property type="match status" value="1"/>
</dbReference>
<proteinExistence type="predicted"/>
<dbReference type="AlphaFoldDB" id="A0AAV3FR24"/>
<reference evidence="2 3" key="1">
    <citation type="journal article" date="2012" name="PLoS ONE">
        <title>Gene Repertoire Evolution of Streptococcus pyogenes Inferred from Phylogenomic Analysis with Streptococcus canis and Streptococcus dysgalactiae.</title>
        <authorList>
            <person name="Lefebure T."/>
            <person name="Richards V.P."/>
            <person name="Lang P."/>
            <person name="Pavinski-Bitar P."/>
            <person name="Stanhope M.J."/>
        </authorList>
    </citation>
    <scope>NUCLEOTIDE SEQUENCE [LARGE SCALE GENOMIC DNA]</scope>
    <source>
        <strain evidence="2 3">FSL Z3-227</strain>
    </source>
</reference>
<comment type="caution">
    <text evidence="2">The sequence shown here is derived from an EMBL/GenBank/DDBJ whole genome shotgun (WGS) entry which is preliminary data.</text>
</comment>
<dbReference type="Proteomes" id="UP000004423">
    <property type="component" value="Unassembled WGS sequence"/>
</dbReference>
<evidence type="ECO:0000313" key="2">
    <source>
        <dbReference type="EMBL" id="EIQ81503.1"/>
    </source>
</evidence>
<dbReference type="Gene3D" id="3.30.2320.10">
    <property type="entry name" value="hypothetical protein PF0899 domain"/>
    <property type="match status" value="1"/>
</dbReference>
<organism evidence="2 3">
    <name type="scientific">Streptococcus canis FSL Z3-227</name>
    <dbReference type="NCBI Taxonomy" id="482234"/>
    <lineage>
        <taxon>Bacteria</taxon>
        <taxon>Bacillati</taxon>
        <taxon>Bacillota</taxon>
        <taxon>Bacilli</taxon>
        <taxon>Lactobacillales</taxon>
        <taxon>Streptococcaceae</taxon>
        <taxon>Streptococcus</taxon>
    </lineage>
</organism>
<dbReference type="RefSeq" id="WP_003047529.1">
    <property type="nucleotide sequence ID" value="NZ_AIDX01000001.2"/>
</dbReference>
<evidence type="ECO:0000259" key="1">
    <source>
        <dbReference type="Pfam" id="PF05065"/>
    </source>
</evidence>
<accession>A0AAV3FR24</accession>
<protein>
    <submittedName>
        <fullName evidence="2">Phage structural protein</fullName>
    </submittedName>
</protein>
<dbReference type="Gene3D" id="3.30.2400.10">
    <property type="entry name" value="Major capsid protein gp5"/>
    <property type="match status" value="1"/>
</dbReference>
<evidence type="ECO:0000313" key="3">
    <source>
        <dbReference type="Proteomes" id="UP000004423"/>
    </source>
</evidence>
<dbReference type="EMBL" id="AIDX01000001">
    <property type="protein sequence ID" value="EIQ81503.1"/>
    <property type="molecule type" value="Genomic_DNA"/>
</dbReference>
<gene>
    <name evidence="2" type="ORF">SCAZ3_03725</name>
</gene>
<feature type="domain" description="Phage capsid-like C-terminal" evidence="1">
    <location>
        <begin position="14"/>
        <end position="293"/>
    </location>
</feature>
<name>A0AAV3FR24_STRCB</name>